<dbReference type="PROSITE" id="PS50878">
    <property type="entry name" value="RT_POL"/>
    <property type="match status" value="1"/>
</dbReference>
<keyword evidence="3" id="KW-0695">RNA-directed DNA polymerase</keyword>
<dbReference type="GO" id="GO:0003964">
    <property type="term" value="F:RNA-directed DNA polymerase activity"/>
    <property type="evidence" value="ECO:0007669"/>
    <property type="project" value="UniProtKB-KW"/>
</dbReference>
<dbReference type="PROSITE" id="PS50879">
    <property type="entry name" value="RNASE_H_1"/>
    <property type="match status" value="1"/>
</dbReference>
<dbReference type="InterPro" id="IPR044730">
    <property type="entry name" value="RNase_H-like_dom_plant"/>
</dbReference>
<dbReference type="PANTHER" id="PTHR33116">
    <property type="entry name" value="REVERSE TRANSCRIPTASE ZINC-BINDING DOMAIN-CONTAINING PROTEIN-RELATED-RELATED"/>
    <property type="match status" value="1"/>
</dbReference>
<keyword evidence="3" id="KW-0808">Transferase</keyword>
<feature type="domain" description="RNase H type-1" evidence="2">
    <location>
        <begin position="906"/>
        <end position="1035"/>
    </location>
</feature>
<dbReference type="Gene3D" id="3.30.420.10">
    <property type="entry name" value="Ribonuclease H-like superfamily/Ribonuclease H"/>
    <property type="match status" value="1"/>
</dbReference>
<reference evidence="3 4" key="1">
    <citation type="journal article" date="2018" name="Front. Plant Sci.">
        <title>Red Clover (Trifolium pratense) and Zigzag Clover (T. medium) - A Picture of Genomic Similarities and Differences.</title>
        <authorList>
            <person name="Dluhosova J."/>
            <person name="Istvanek J."/>
            <person name="Nedelnik J."/>
            <person name="Repkova J."/>
        </authorList>
    </citation>
    <scope>NUCLEOTIDE SEQUENCE [LARGE SCALE GENOMIC DNA]</scope>
    <source>
        <strain evidence="4">cv. 10/8</strain>
        <tissue evidence="3">Leaf</tissue>
    </source>
</reference>
<name>A0A392LWN9_9FABA</name>
<dbReference type="EMBL" id="LXQA010000075">
    <property type="protein sequence ID" value="MCH79377.1"/>
    <property type="molecule type" value="Genomic_DNA"/>
</dbReference>
<dbReference type="CDD" id="cd06222">
    <property type="entry name" value="RNase_H_like"/>
    <property type="match status" value="1"/>
</dbReference>
<dbReference type="SUPFAM" id="SSF53098">
    <property type="entry name" value="Ribonuclease H-like"/>
    <property type="match status" value="1"/>
</dbReference>
<evidence type="ECO:0000313" key="4">
    <source>
        <dbReference type="Proteomes" id="UP000265520"/>
    </source>
</evidence>
<dbReference type="InterPro" id="IPR002156">
    <property type="entry name" value="RNaseH_domain"/>
</dbReference>
<organism evidence="3 4">
    <name type="scientific">Trifolium medium</name>
    <dbReference type="NCBI Taxonomy" id="97028"/>
    <lineage>
        <taxon>Eukaryota</taxon>
        <taxon>Viridiplantae</taxon>
        <taxon>Streptophyta</taxon>
        <taxon>Embryophyta</taxon>
        <taxon>Tracheophyta</taxon>
        <taxon>Spermatophyta</taxon>
        <taxon>Magnoliopsida</taxon>
        <taxon>eudicotyledons</taxon>
        <taxon>Gunneridae</taxon>
        <taxon>Pentapetalae</taxon>
        <taxon>rosids</taxon>
        <taxon>fabids</taxon>
        <taxon>Fabales</taxon>
        <taxon>Fabaceae</taxon>
        <taxon>Papilionoideae</taxon>
        <taxon>50 kb inversion clade</taxon>
        <taxon>NPAAA clade</taxon>
        <taxon>Hologalegina</taxon>
        <taxon>IRL clade</taxon>
        <taxon>Trifolieae</taxon>
        <taxon>Trifolium</taxon>
    </lineage>
</organism>
<dbReference type="InterPro" id="IPR012337">
    <property type="entry name" value="RNaseH-like_sf"/>
</dbReference>
<feature type="domain" description="Reverse transcriptase" evidence="1">
    <location>
        <begin position="177"/>
        <end position="458"/>
    </location>
</feature>
<dbReference type="Pfam" id="PF13456">
    <property type="entry name" value="RVT_3"/>
    <property type="match status" value="1"/>
</dbReference>
<dbReference type="GO" id="GO:0004523">
    <property type="term" value="F:RNA-DNA hybrid ribonuclease activity"/>
    <property type="evidence" value="ECO:0007669"/>
    <property type="project" value="InterPro"/>
</dbReference>
<dbReference type="Pfam" id="PF13966">
    <property type="entry name" value="zf-RVT"/>
    <property type="match status" value="1"/>
</dbReference>
<dbReference type="Proteomes" id="UP000265520">
    <property type="component" value="Unassembled WGS sequence"/>
</dbReference>
<dbReference type="PANTHER" id="PTHR33116:SF70">
    <property type="entry name" value="NON-LTR RETROELEMENT REVERSE TRANSCRIPTASE-LIKE PROTEIN"/>
    <property type="match status" value="1"/>
</dbReference>
<dbReference type="SUPFAM" id="SSF56672">
    <property type="entry name" value="DNA/RNA polymerases"/>
    <property type="match status" value="1"/>
</dbReference>
<protein>
    <submittedName>
        <fullName evidence="3">Putative non-LTR retroelement reverse transcriptase</fullName>
    </submittedName>
</protein>
<evidence type="ECO:0000259" key="1">
    <source>
        <dbReference type="PROSITE" id="PS50878"/>
    </source>
</evidence>
<comment type="caution">
    <text evidence="3">The sequence shown here is derived from an EMBL/GenBank/DDBJ whole genome shotgun (WGS) entry which is preliminary data.</text>
</comment>
<dbReference type="CDD" id="cd01650">
    <property type="entry name" value="RT_nLTR_like"/>
    <property type="match status" value="1"/>
</dbReference>
<accession>A0A392LWN9</accession>
<dbReference type="InterPro" id="IPR043502">
    <property type="entry name" value="DNA/RNA_pol_sf"/>
</dbReference>
<sequence length="1069" mass="123241">MARLQGIQRAMQNGSRSGGLWRLEKQLQKELNIILKKEELMWFQRSRAKWLTDGDRNTRYYHLKTASRRRKNNILMLRNEQGEWIEDRAQLHGLVTNYYKKLFNINRSGCNWSQTAISYPEMEAEDMQRLNAPIVNEEVRQAVFSMSPWKAPGPDGFPFYQKSWDIVGGTVCEFVKSVWMNPSEVALVNQTDICLIPKVEQPELVNQFRPISLCNTIYKIVSRVVVERLKNCIPKLISPFQTGFVPGRNIHENIVVAKEMLHSMNKTTGKMGYFAIKVDLSKAYDKLSWEFIWRVLTEVKLPDSVVNVIMHAVTSVETNVKWNGARAEYFRPQRGIRQGDPISPYLFVLCIDKLSHIIVNATNNGEWRTLKAGRTGPMVSHLMFADDLLLFGEATERQMKCVMNILNKFCSMSGQEVSQEKTSILFSKNVNRVMRERLTNLSGFRETANLGKYLGVPLSGRAPKRADFQYIIDQVSSKLTMWKAKHLSFAGRATLAKSVIEAIPIYPMMTNKIPKACIDEIQKLQRNFIWGDSDEARKYHAVSWEMVTKPKYLGGLGLRKLDIMNKACLLKLGWKLYSGANDFWCDVIRGKYGNNNLQHETQCRATDSSLWKWLVKDAHYLQNFGMWTVGDGRRIDAWNYYWIDTDTRITDQEVSIPNDLIGMKVCDLVDVDGNWNWRLLQQWLPTSIMQKIAAIVPPNEANGKDEQLGVGSKNDRYSVAAMYNIMCNFDDEHVDVLWSKIWKLNVPERIRQFIWIVKHDRLLTNSRKNKMGLGHASCHYCRDIEESTLHALRDCPLVRSIWMNAVPLEARARFFIEDINEWIKFNINYSGVWSNGVGWKEFWAMACHRVWMWRNKESHDDNYQRPINPMQQVMRSNHDYLISERANNYVFERNKMLHEVYWQPPAEGRMKLNTDGACKDGRNAGCGGILRGSDGQWLGGFAKSIGICNAFIAELWGVFEGLKYARSLGYNAIDLNVDSMIVVQAIRTGKTRSILGHNLVKNIMRLMRLDWDVTINHVYREANYCVDALANFGCSLDSSIMVFDVCPSQLRQLMLADVMGITTPRIISV</sequence>
<dbReference type="AlphaFoldDB" id="A0A392LWN9"/>
<keyword evidence="4" id="KW-1185">Reference proteome</keyword>
<proteinExistence type="predicted"/>
<evidence type="ECO:0000259" key="2">
    <source>
        <dbReference type="PROSITE" id="PS50879"/>
    </source>
</evidence>
<dbReference type="Pfam" id="PF00078">
    <property type="entry name" value="RVT_1"/>
    <property type="match status" value="1"/>
</dbReference>
<gene>
    <name evidence="3" type="ORF">A2U01_0000126</name>
</gene>
<dbReference type="GO" id="GO:0003676">
    <property type="term" value="F:nucleic acid binding"/>
    <property type="evidence" value="ECO:0007669"/>
    <property type="project" value="InterPro"/>
</dbReference>
<dbReference type="InterPro" id="IPR026960">
    <property type="entry name" value="RVT-Znf"/>
</dbReference>
<dbReference type="InterPro" id="IPR000477">
    <property type="entry name" value="RT_dom"/>
</dbReference>
<evidence type="ECO:0000313" key="3">
    <source>
        <dbReference type="EMBL" id="MCH79377.1"/>
    </source>
</evidence>
<keyword evidence="3" id="KW-0548">Nucleotidyltransferase</keyword>
<dbReference type="InterPro" id="IPR036397">
    <property type="entry name" value="RNaseH_sf"/>
</dbReference>